<evidence type="ECO:0000313" key="1">
    <source>
        <dbReference type="EMBL" id="CAG8677470.1"/>
    </source>
</evidence>
<proteinExistence type="predicted"/>
<comment type="caution">
    <text evidence="1">The sequence shown here is derived from an EMBL/GenBank/DDBJ whole genome shotgun (WGS) entry which is preliminary data.</text>
</comment>
<organism evidence="1 2">
    <name type="scientific">Racocetra persica</name>
    <dbReference type="NCBI Taxonomy" id="160502"/>
    <lineage>
        <taxon>Eukaryota</taxon>
        <taxon>Fungi</taxon>
        <taxon>Fungi incertae sedis</taxon>
        <taxon>Mucoromycota</taxon>
        <taxon>Glomeromycotina</taxon>
        <taxon>Glomeromycetes</taxon>
        <taxon>Diversisporales</taxon>
        <taxon>Gigasporaceae</taxon>
        <taxon>Racocetra</taxon>
    </lineage>
</organism>
<keyword evidence="2" id="KW-1185">Reference proteome</keyword>
<reference evidence="1" key="1">
    <citation type="submission" date="2021-06" db="EMBL/GenBank/DDBJ databases">
        <authorList>
            <person name="Kallberg Y."/>
            <person name="Tangrot J."/>
            <person name="Rosling A."/>
        </authorList>
    </citation>
    <scope>NUCLEOTIDE SEQUENCE</scope>
    <source>
        <strain evidence="1">MA461A</strain>
    </source>
</reference>
<sequence length="318" mass="37216">MNFLYKKQITICIFICIFLLIGSVHSIFSSKDDNAADHQPISVKTFFDHLRNLKDPIQYVKVLGTIERLKQMTFVQEELRLQSSQQLLVAQERKELLINLYRQLFGLSKHYNIKKDLTASEIINSLLQHFTPNELPNQLQNHLPYPNDVIAPRQQNYHERLAGFVSFTNIIWFMSISLFVISLSILFRNWIFPLILDFIFWVPVYVWEFLAHAICFFIIFNARIYDAGTSRRDYIALTGCILWSPIWMWSFSRRISVFEDSYRYTQRILVVIYAFIAILYQVHIIGTMTIFTALSILGFSGYVCSTMAVIGFNSQDAL</sequence>
<name>A0ACA9NUZ5_9GLOM</name>
<gene>
    <name evidence="1" type="ORF">RPERSI_LOCUS8953</name>
</gene>
<evidence type="ECO:0000313" key="2">
    <source>
        <dbReference type="Proteomes" id="UP000789920"/>
    </source>
</evidence>
<dbReference type="Proteomes" id="UP000789920">
    <property type="component" value="Unassembled WGS sequence"/>
</dbReference>
<protein>
    <submittedName>
        <fullName evidence="1">23121_t:CDS:1</fullName>
    </submittedName>
</protein>
<feature type="non-terminal residue" evidence="1">
    <location>
        <position position="318"/>
    </location>
</feature>
<dbReference type="EMBL" id="CAJVQC010016555">
    <property type="protein sequence ID" value="CAG8677470.1"/>
    <property type="molecule type" value="Genomic_DNA"/>
</dbReference>
<accession>A0ACA9NUZ5</accession>